<protein>
    <submittedName>
        <fullName evidence="1">Uncharacterized protein</fullName>
    </submittedName>
</protein>
<dbReference type="RefSeq" id="WP_154398434.1">
    <property type="nucleotide sequence ID" value="NZ_WKLT01000163.1"/>
</dbReference>
<sequence length="287" mass="30890">MCKGVFKKVRKVMMDPLTASVAKKSSAAGKIIDPVDVFGYQDDRNQAAIDKQKAAYAAEQARIKNEDDLRKYEEELNRSNAVTRINAMFGMGNGEIKGGTSGLGTVAVKPEFLDVKAGAGARQAGYDEVRKNSLGLLLEDIARNRADTTRNVGFGLQRNGLFGGSVDVDTHKSITDANQRSTIQANQYADNQVAQMRSNDESTRADLISRINAGLDADSAATTATQRMLNNRQEALTTNPSGALNNLFAGIGSAWNGYQFANGAANPYGNMQKSVNNNSRYGGTISY</sequence>
<organism evidence="1 2">
    <name type="scientific">Parabacteroides distasonis</name>
    <dbReference type="NCBI Taxonomy" id="823"/>
    <lineage>
        <taxon>Bacteria</taxon>
        <taxon>Pseudomonadati</taxon>
        <taxon>Bacteroidota</taxon>
        <taxon>Bacteroidia</taxon>
        <taxon>Bacteroidales</taxon>
        <taxon>Tannerellaceae</taxon>
        <taxon>Parabacteroides</taxon>
    </lineage>
</organism>
<dbReference type="AlphaFoldDB" id="A0A7K0GP39"/>
<name>A0A7K0GP39_PARDI</name>
<dbReference type="EMBL" id="WKLT01000163">
    <property type="protein sequence ID" value="MRY60802.1"/>
    <property type="molecule type" value="Genomic_DNA"/>
</dbReference>
<gene>
    <name evidence="1" type="ORF">GKD59_23595</name>
</gene>
<evidence type="ECO:0000313" key="2">
    <source>
        <dbReference type="Proteomes" id="UP000463337"/>
    </source>
</evidence>
<proteinExistence type="predicted"/>
<accession>A0A7K0GP39</accession>
<comment type="caution">
    <text evidence="1">The sequence shown here is derived from an EMBL/GenBank/DDBJ whole genome shotgun (WGS) entry which is preliminary data.</text>
</comment>
<reference evidence="1 2" key="1">
    <citation type="journal article" date="2019" name="Nat. Med.">
        <title>A library of human gut bacterial isolates paired with longitudinal multiomics data enables mechanistic microbiome research.</title>
        <authorList>
            <person name="Poyet M."/>
            <person name="Groussin M."/>
            <person name="Gibbons S.M."/>
            <person name="Avila-Pacheco J."/>
            <person name="Jiang X."/>
            <person name="Kearney S.M."/>
            <person name="Perrotta A.R."/>
            <person name="Berdy B."/>
            <person name="Zhao S."/>
            <person name="Lieberman T.D."/>
            <person name="Swanson P.K."/>
            <person name="Smith M."/>
            <person name="Roesemann S."/>
            <person name="Alexander J.E."/>
            <person name="Rich S.A."/>
            <person name="Livny J."/>
            <person name="Vlamakis H."/>
            <person name="Clish C."/>
            <person name="Bullock K."/>
            <person name="Deik A."/>
            <person name="Scott J."/>
            <person name="Pierce K.A."/>
            <person name="Xavier R.J."/>
            <person name="Alm E.J."/>
        </authorList>
    </citation>
    <scope>NUCLEOTIDE SEQUENCE [LARGE SCALE GENOMIC DNA]</scope>
    <source>
        <strain evidence="1 2">BIOML-A41</strain>
    </source>
</reference>
<dbReference type="Proteomes" id="UP000463337">
    <property type="component" value="Unassembled WGS sequence"/>
</dbReference>
<evidence type="ECO:0000313" key="1">
    <source>
        <dbReference type="EMBL" id="MRY60802.1"/>
    </source>
</evidence>